<keyword evidence="7 16" id="KW-0949">S-adenosyl-L-methionine</keyword>
<evidence type="ECO:0000256" key="17">
    <source>
        <dbReference type="PIRSR" id="PIRSR001619-1"/>
    </source>
</evidence>
<sequence length="388" mass="42336">MDYIEPRSILNGVQDVSSLGRTRTLLNLADMTERGLRGESITREEALEILRSSDEELMSIIAAAGKIRRHFFDNRVRLNYLVNLKSGLCPEDCSYCSQRLGSRAEIMKYSWADPEKVHEAVEAGIAGGARRVCMVASGHGPSTRDVERVNGMVRSLKADHPDVEVCVCLGFVDDEKAASIKEAGADAYNHNANTARSHYDEICTTHSYEDRMDTVEVLKRNGLSPCSGVIAGMGETDEEFVDVIFDLREHGVDSVPVNFLLPFEGTPLAGGAQHITPQWCLKRLAMVRFVHPDSEVRAAAGREQHIRTMQPLALEVVNSIFLGDYLTSEGAAGAADLQMIQDGGFVPEGADGQPMVHTTVDSYQSADLPINAVPIRHRGVGSEVPANA</sequence>
<protein>
    <recommendedName>
        <fullName evidence="15 16">Biotin synthase</fullName>
        <ecNumber evidence="4 16">2.8.1.6</ecNumber>
    </recommendedName>
</protein>
<dbReference type="GO" id="GO:0051537">
    <property type="term" value="F:2 iron, 2 sulfur cluster binding"/>
    <property type="evidence" value="ECO:0007669"/>
    <property type="project" value="UniProtKB-KW"/>
</dbReference>
<feature type="binding site" evidence="16 17">
    <location>
        <position position="133"/>
    </location>
    <ligand>
        <name>[2Fe-2S] cluster</name>
        <dbReference type="ChEBI" id="CHEBI:190135"/>
    </ligand>
</feature>
<comment type="function">
    <text evidence="14 16">Catalyzes the conversion of dethiobiotin (DTB) to biotin by the insertion of a sulfur atom into dethiobiotin via a radical-based mechanism.</text>
</comment>
<dbReference type="SMART" id="SM00876">
    <property type="entry name" value="BATS"/>
    <property type="match status" value="1"/>
</dbReference>
<evidence type="ECO:0000256" key="11">
    <source>
        <dbReference type="ARBA" id="ARBA00023004"/>
    </source>
</evidence>
<comment type="pathway">
    <text evidence="1 16">Cofactor biosynthesis; biotin biosynthesis; biotin from 7,8-diaminononanoate: step 2/2.</text>
</comment>
<keyword evidence="12 16" id="KW-0411">Iron-sulfur</keyword>
<evidence type="ECO:0000256" key="2">
    <source>
        <dbReference type="ARBA" id="ARBA00010765"/>
    </source>
</evidence>
<evidence type="ECO:0000256" key="7">
    <source>
        <dbReference type="ARBA" id="ARBA00022691"/>
    </source>
</evidence>
<evidence type="ECO:0000256" key="8">
    <source>
        <dbReference type="ARBA" id="ARBA00022714"/>
    </source>
</evidence>
<dbReference type="InterPro" id="IPR002684">
    <property type="entry name" value="Biotin_synth/BioAB"/>
</dbReference>
<dbReference type="SFLD" id="SFLDG01060">
    <property type="entry name" value="BATS_domain_containing"/>
    <property type="match status" value="1"/>
</dbReference>
<feature type="binding site" evidence="16 17">
    <location>
        <position position="226"/>
    </location>
    <ligand>
        <name>[2Fe-2S] cluster</name>
        <dbReference type="ChEBI" id="CHEBI:190135"/>
    </ligand>
</feature>
<evidence type="ECO:0000256" key="4">
    <source>
        <dbReference type="ARBA" id="ARBA00012236"/>
    </source>
</evidence>
<feature type="binding site" evidence="16 17">
    <location>
        <position position="93"/>
    </location>
    <ligand>
        <name>[4Fe-4S] cluster</name>
        <dbReference type="ChEBI" id="CHEBI:49883"/>
        <note>4Fe-4S-S-AdoMet</note>
    </ligand>
</feature>
<dbReference type="SUPFAM" id="SSF102114">
    <property type="entry name" value="Radical SAM enzymes"/>
    <property type="match status" value="1"/>
</dbReference>
<dbReference type="PANTHER" id="PTHR22976">
    <property type="entry name" value="BIOTIN SYNTHASE"/>
    <property type="match status" value="1"/>
</dbReference>
<dbReference type="Proteomes" id="UP000259211">
    <property type="component" value="Unassembled WGS sequence"/>
</dbReference>
<comment type="cofactor">
    <cofactor evidence="16 17">
        <name>[4Fe-4S] cluster</name>
        <dbReference type="ChEBI" id="CHEBI:49883"/>
    </cofactor>
    <text evidence="16 17">Binds 1 [4Fe-4S] cluster. The cluster is coordinated with 3 cysteines and an exchangeable S-adenosyl-L-methionine.</text>
</comment>
<feature type="domain" description="Radical SAM core" evidence="18">
    <location>
        <begin position="74"/>
        <end position="302"/>
    </location>
</feature>
<evidence type="ECO:0000256" key="10">
    <source>
        <dbReference type="ARBA" id="ARBA00022756"/>
    </source>
</evidence>
<dbReference type="Pfam" id="PF06968">
    <property type="entry name" value="BATS"/>
    <property type="match status" value="1"/>
</dbReference>
<feature type="binding site" evidence="16 17">
    <location>
        <position position="297"/>
    </location>
    <ligand>
        <name>[2Fe-2S] cluster</name>
        <dbReference type="ChEBI" id="CHEBI:190135"/>
    </ligand>
</feature>
<evidence type="ECO:0000259" key="18">
    <source>
        <dbReference type="PROSITE" id="PS51918"/>
    </source>
</evidence>
<dbReference type="Gene3D" id="3.20.20.70">
    <property type="entry name" value="Aldolase class I"/>
    <property type="match status" value="1"/>
</dbReference>
<keyword evidence="10 16" id="KW-0093">Biotin biosynthesis</keyword>
<dbReference type="PROSITE" id="PS51918">
    <property type="entry name" value="RADICAL_SAM"/>
    <property type="match status" value="1"/>
</dbReference>
<dbReference type="InterPro" id="IPR024177">
    <property type="entry name" value="Biotin_synthase"/>
</dbReference>
<evidence type="ECO:0000256" key="5">
    <source>
        <dbReference type="ARBA" id="ARBA00022485"/>
    </source>
</evidence>
<evidence type="ECO:0000256" key="16">
    <source>
        <dbReference type="HAMAP-Rule" id="MF_01694"/>
    </source>
</evidence>
<dbReference type="InterPro" id="IPR006638">
    <property type="entry name" value="Elp3/MiaA/NifB-like_rSAM"/>
</dbReference>
<organism evidence="19 20">
    <name type="scientific">Cutibacterium avidum</name>
    <dbReference type="NCBI Taxonomy" id="33010"/>
    <lineage>
        <taxon>Bacteria</taxon>
        <taxon>Bacillati</taxon>
        <taxon>Actinomycetota</taxon>
        <taxon>Actinomycetes</taxon>
        <taxon>Propionibacteriales</taxon>
        <taxon>Propionibacteriaceae</taxon>
        <taxon>Cutibacterium</taxon>
    </lineage>
</organism>
<comment type="cofactor">
    <cofactor evidence="17">
        <name>[2Fe-2S] cluster</name>
        <dbReference type="ChEBI" id="CHEBI:190135"/>
    </cofactor>
    <text evidence="17">Binds 1 [2Fe-2S] cluster. The cluster is coordinated with 3 cysteines and 1 arginine.</text>
</comment>
<feature type="binding site" evidence="16 17">
    <location>
        <position position="89"/>
    </location>
    <ligand>
        <name>[4Fe-4S] cluster</name>
        <dbReference type="ChEBI" id="CHEBI:49883"/>
        <note>4Fe-4S-S-AdoMet</note>
    </ligand>
</feature>
<dbReference type="GO" id="GO:0009102">
    <property type="term" value="P:biotin biosynthetic process"/>
    <property type="evidence" value="ECO:0007669"/>
    <property type="project" value="UniProtKB-UniRule"/>
</dbReference>
<gene>
    <name evidence="16" type="primary">bioB</name>
    <name evidence="19" type="ORF">CHT91_01935</name>
</gene>
<evidence type="ECO:0000256" key="6">
    <source>
        <dbReference type="ARBA" id="ARBA00022679"/>
    </source>
</evidence>
<dbReference type="InterPro" id="IPR013785">
    <property type="entry name" value="Aldolase_TIM"/>
</dbReference>
<dbReference type="PANTHER" id="PTHR22976:SF2">
    <property type="entry name" value="BIOTIN SYNTHASE, MITOCHONDRIAL"/>
    <property type="match status" value="1"/>
</dbReference>
<dbReference type="InterPro" id="IPR058240">
    <property type="entry name" value="rSAM_sf"/>
</dbReference>
<dbReference type="Pfam" id="PF04055">
    <property type="entry name" value="Radical_SAM"/>
    <property type="match status" value="1"/>
</dbReference>
<keyword evidence="8 16" id="KW-0001">2Fe-2S</keyword>
<dbReference type="NCBIfam" id="TIGR00433">
    <property type="entry name" value="bioB"/>
    <property type="match status" value="1"/>
</dbReference>
<evidence type="ECO:0000256" key="12">
    <source>
        <dbReference type="ARBA" id="ARBA00023014"/>
    </source>
</evidence>
<proteinExistence type="inferred from homology"/>
<evidence type="ECO:0000256" key="13">
    <source>
        <dbReference type="ARBA" id="ARBA00051157"/>
    </source>
</evidence>
<dbReference type="GO" id="GO:0004076">
    <property type="term" value="F:biotin synthase activity"/>
    <property type="evidence" value="ECO:0007669"/>
    <property type="project" value="UniProtKB-UniRule"/>
</dbReference>
<feature type="binding site" evidence="16 17">
    <location>
        <position position="166"/>
    </location>
    <ligand>
        <name>[2Fe-2S] cluster</name>
        <dbReference type="ChEBI" id="CHEBI:190135"/>
    </ligand>
</feature>
<keyword evidence="11 16" id="KW-0408">Iron</keyword>
<dbReference type="SFLD" id="SFLDG01278">
    <property type="entry name" value="biotin_synthase_like"/>
    <property type="match status" value="1"/>
</dbReference>
<evidence type="ECO:0000256" key="15">
    <source>
        <dbReference type="ARBA" id="ARBA00070199"/>
    </source>
</evidence>
<evidence type="ECO:0000256" key="14">
    <source>
        <dbReference type="ARBA" id="ARBA00057568"/>
    </source>
</evidence>
<comment type="cofactor">
    <cofactor evidence="16">
        <name>[2Fe-2S] cluster</name>
        <dbReference type="ChEBI" id="CHEBI:190135"/>
    </cofactor>
    <text evidence="16">Binds 1 [2Fe-2S] cluster. The cluster is coordinated with 3 cysteines and 1 arginine.</text>
</comment>
<dbReference type="SFLD" id="SFLDS00029">
    <property type="entry name" value="Radical_SAM"/>
    <property type="match status" value="1"/>
</dbReference>
<dbReference type="HAMAP" id="MF_01694">
    <property type="entry name" value="BioB"/>
    <property type="match status" value="1"/>
</dbReference>
<comment type="catalytic activity">
    <reaction evidence="13 16">
        <text>(4R,5S)-dethiobiotin + (sulfur carrier)-SH + 2 reduced [2Fe-2S]-[ferredoxin] + 2 S-adenosyl-L-methionine = (sulfur carrier)-H + biotin + 2 5'-deoxyadenosine + 2 L-methionine + 2 oxidized [2Fe-2S]-[ferredoxin]</text>
        <dbReference type="Rhea" id="RHEA:22060"/>
        <dbReference type="Rhea" id="RHEA-COMP:10000"/>
        <dbReference type="Rhea" id="RHEA-COMP:10001"/>
        <dbReference type="Rhea" id="RHEA-COMP:14737"/>
        <dbReference type="Rhea" id="RHEA-COMP:14739"/>
        <dbReference type="ChEBI" id="CHEBI:17319"/>
        <dbReference type="ChEBI" id="CHEBI:29917"/>
        <dbReference type="ChEBI" id="CHEBI:33737"/>
        <dbReference type="ChEBI" id="CHEBI:33738"/>
        <dbReference type="ChEBI" id="CHEBI:57586"/>
        <dbReference type="ChEBI" id="CHEBI:57844"/>
        <dbReference type="ChEBI" id="CHEBI:59789"/>
        <dbReference type="ChEBI" id="CHEBI:64428"/>
        <dbReference type="ChEBI" id="CHEBI:149473"/>
        <dbReference type="EC" id="2.8.1.6"/>
    </reaction>
</comment>
<keyword evidence="9 16" id="KW-0479">Metal-binding</keyword>
<dbReference type="CDD" id="cd01335">
    <property type="entry name" value="Radical_SAM"/>
    <property type="match status" value="1"/>
</dbReference>
<evidence type="ECO:0000256" key="3">
    <source>
        <dbReference type="ARBA" id="ARBA00011738"/>
    </source>
</evidence>
<reference evidence="19 20" key="1">
    <citation type="submission" date="2017-07" db="EMBL/GenBank/DDBJ databases">
        <authorList>
            <person name="Sun Z.S."/>
            <person name="Albrecht U."/>
            <person name="Echele G."/>
            <person name="Lee C.C."/>
        </authorList>
    </citation>
    <scope>NUCLEOTIDE SEQUENCE [LARGE SCALE GENOMIC DNA]</scope>
    <source>
        <strain evidence="19 20">P16-029</strain>
    </source>
</reference>
<evidence type="ECO:0000313" key="19">
    <source>
        <dbReference type="EMBL" id="RFT46341.1"/>
    </source>
</evidence>
<dbReference type="PIRSF" id="PIRSF001619">
    <property type="entry name" value="Biotin_synth"/>
    <property type="match status" value="1"/>
</dbReference>
<comment type="caution">
    <text evidence="19">The sequence shown here is derived from an EMBL/GenBank/DDBJ whole genome shotgun (WGS) entry which is preliminary data.</text>
</comment>
<keyword evidence="5 16" id="KW-0004">4Fe-4S</keyword>
<dbReference type="AlphaFoldDB" id="A0A3E2DLU0"/>
<evidence type="ECO:0000313" key="20">
    <source>
        <dbReference type="Proteomes" id="UP000259211"/>
    </source>
</evidence>
<dbReference type="SMART" id="SM00729">
    <property type="entry name" value="Elp3"/>
    <property type="match status" value="1"/>
</dbReference>
<comment type="similarity">
    <text evidence="2 16">Belongs to the radical SAM superfamily. Biotin synthase family.</text>
</comment>
<dbReference type="InterPro" id="IPR010722">
    <property type="entry name" value="BATS_dom"/>
</dbReference>
<dbReference type="GO" id="GO:0005506">
    <property type="term" value="F:iron ion binding"/>
    <property type="evidence" value="ECO:0007669"/>
    <property type="project" value="UniProtKB-UniRule"/>
</dbReference>
<keyword evidence="6 16" id="KW-0808">Transferase</keyword>
<evidence type="ECO:0000256" key="9">
    <source>
        <dbReference type="ARBA" id="ARBA00022723"/>
    </source>
</evidence>
<dbReference type="UniPathway" id="UPA00078">
    <property type="reaction ID" value="UER00162"/>
</dbReference>
<dbReference type="EMBL" id="NOWI01000002">
    <property type="protein sequence ID" value="RFT46341.1"/>
    <property type="molecule type" value="Genomic_DNA"/>
</dbReference>
<dbReference type="EC" id="2.8.1.6" evidence="4 16"/>
<dbReference type="GO" id="GO:0051539">
    <property type="term" value="F:4 iron, 4 sulfur cluster binding"/>
    <property type="evidence" value="ECO:0007669"/>
    <property type="project" value="UniProtKB-KW"/>
</dbReference>
<dbReference type="RefSeq" id="WP_065674181.1">
    <property type="nucleotide sequence ID" value="NZ_AP031491.1"/>
</dbReference>
<comment type="subunit">
    <text evidence="3 16">Homodimer.</text>
</comment>
<name>A0A3E2DLU0_9ACTN</name>
<evidence type="ECO:0000256" key="1">
    <source>
        <dbReference type="ARBA" id="ARBA00004942"/>
    </source>
</evidence>
<dbReference type="FunFam" id="3.20.20.70:FF:000026">
    <property type="entry name" value="Biotin synthase"/>
    <property type="match status" value="1"/>
</dbReference>
<accession>A0A3E2DLU0</accession>
<dbReference type="InterPro" id="IPR007197">
    <property type="entry name" value="rSAM"/>
</dbReference>
<feature type="binding site" evidence="16 17">
    <location>
        <position position="96"/>
    </location>
    <ligand>
        <name>[4Fe-4S] cluster</name>
        <dbReference type="ChEBI" id="CHEBI:49883"/>
        <note>4Fe-4S-S-AdoMet</note>
    </ligand>
</feature>